<comment type="subcellular location">
    <subcellularLocation>
        <location evidence="8">Cell membrane</location>
        <topology evidence="8">Multi-pass membrane protein</topology>
    </subcellularLocation>
    <subcellularLocation>
        <location evidence="2">Membrane</location>
        <topology evidence="2">Multi-pass membrane protein</topology>
    </subcellularLocation>
</comment>
<feature type="transmembrane region" description="Helical" evidence="8">
    <location>
        <begin position="339"/>
        <end position="358"/>
    </location>
</feature>
<dbReference type="Pfam" id="PF04515">
    <property type="entry name" value="Choline_transpo"/>
    <property type="match status" value="1"/>
</dbReference>
<feature type="transmembrane region" description="Helical" evidence="8">
    <location>
        <begin position="149"/>
        <end position="170"/>
    </location>
</feature>
<evidence type="ECO:0000256" key="3">
    <source>
        <dbReference type="ARBA" id="ARBA00007168"/>
    </source>
</evidence>
<name>A0A8H7SRD2_9FUNG</name>
<evidence type="ECO:0000256" key="8">
    <source>
        <dbReference type="RuleBase" id="RU368066"/>
    </source>
</evidence>
<dbReference type="AlphaFoldDB" id="A0A8H7SRD2"/>
<evidence type="ECO:0000256" key="6">
    <source>
        <dbReference type="ARBA" id="ARBA00022989"/>
    </source>
</evidence>
<feature type="compositionally biased region" description="Low complexity" evidence="9">
    <location>
        <begin position="1"/>
        <end position="10"/>
    </location>
</feature>
<feature type="transmembrane region" description="Helical" evidence="8">
    <location>
        <begin position="244"/>
        <end position="264"/>
    </location>
</feature>
<evidence type="ECO:0000256" key="4">
    <source>
        <dbReference type="ARBA" id="ARBA00015388"/>
    </source>
</evidence>
<feature type="transmembrane region" description="Helical" evidence="8">
    <location>
        <begin position="308"/>
        <end position="327"/>
    </location>
</feature>
<feature type="region of interest" description="Disordered" evidence="9">
    <location>
        <begin position="1"/>
        <end position="46"/>
    </location>
</feature>
<reference evidence="10" key="1">
    <citation type="submission" date="2021-01" db="EMBL/GenBank/DDBJ databases">
        <title>Metabolic potential, ecology and presence of endohyphal bacteria is reflected in genomic diversity of Mucoromycotina.</title>
        <authorList>
            <person name="Muszewska A."/>
            <person name="Okrasinska A."/>
            <person name="Steczkiewicz K."/>
            <person name="Drgas O."/>
            <person name="Orlowska M."/>
            <person name="Perlinska-Lenart U."/>
            <person name="Aleksandrzak-Piekarczyk T."/>
            <person name="Szatraj K."/>
            <person name="Zielenkiewicz U."/>
            <person name="Pilsyk S."/>
            <person name="Malc E."/>
            <person name="Mieczkowski P."/>
            <person name="Kruszewska J.S."/>
            <person name="Biernat P."/>
            <person name="Pawlowska J."/>
        </authorList>
    </citation>
    <scope>NUCLEOTIDE SEQUENCE</scope>
    <source>
        <strain evidence="10">WA0000018081</strain>
    </source>
</reference>
<feature type="transmembrane region" description="Helical" evidence="8">
    <location>
        <begin position="120"/>
        <end position="142"/>
    </location>
</feature>
<feature type="compositionally biased region" description="Low complexity" evidence="9">
    <location>
        <begin position="17"/>
        <end position="31"/>
    </location>
</feature>
<feature type="transmembrane region" description="Helical" evidence="8">
    <location>
        <begin position="269"/>
        <end position="288"/>
    </location>
</feature>
<keyword evidence="7 8" id="KW-0472">Membrane</keyword>
<dbReference type="PANTHER" id="PTHR12385">
    <property type="entry name" value="CHOLINE TRANSPORTER-LIKE (SLC FAMILY 44)"/>
    <property type="match status" value="1"/>
</dbReference>
<keyword evidence="11" id="KW-1185">Reference proteome</keyword>
<feature type="transmembrane region" description="Helical" evidence="8">
    <location>
        <begin position="438"/>
        <end position="471"/>
    </location>
</feature>
<sequence>MDSNNPYSQQYPPPPQQFAQPSQGYNYNQPPQYYPPPNEPLQQVPQYNTNTGYAELGEAPLNANDKIRPSSGYKDVWATVLWLCNMAGFIALSVIALRSFSSNNAPSTGPSVGLTFDADTVKIFGLAAVVGFGFSFLYLILANLIPGPLILITFVGSILVYFGVTAYYFYMKYYSAAIIFLIFSVLYMLCFWWWRDRIPFATIMLKAVTSITRSYWSTMVAGTISLVVQTVYSVWFMITVVGVYQTYTGSSLNAAMVFLVFSFYWTTQVISYVTHVTLSGVFATVYFLNNQVAHPIWGCARRALTTSFGSICFGGLLIALISTLRYFVRVARSNSDNIILTFVLCIIECIISCIEGMFEWFNQYAFSGVAIYGQAFVPSAKRTWSMIQDRGVEAMINDNLIGNVLFMGSLLVGVLSSLLGYLYLLVSKPTYNTSGDMTPIIMLICFIIGMSMFSTIATVISSGVTTTFVCLAEDPEALRRVSPELYEAIRQTWPQVVQGV</sequence>
<proteinExistence type="inferred from homology"/>
<feature type="transmembrane region" description="Helical" evidence="8">
    <location>
        <begin position="400"/>
        <end position="426"/>
    </location>
</feature>
<dbReference type="Proteomes" id="UP000613177">
    <property type="component" value="Unassembled WGS sequence"/>
</dbReference>
<evidence type="ECO:0000256" key="5">
    <source>
        <dbReference type="ARBA" id="ARBA00022692"/>
    </source>
</evidence>
<evidence type="ECO:0000313" key="11">
    <source>
        <dbReference type="Proteomes" id="UP000613177"/>
    </source>
</evidence>
<keyword evidence="6 8" id="KW-1133">Transmembrane helix</keyword>
<organism evidence="10 11">
    <name type="scientific">Thamnidium elegans</name>
    <dbReference type="NCBI Taxonomy" id="101142"/>
    <lineage>
        <taxon>Eukaryota</taxon>
        <taxon>Fungi</taxon>
        <taxon>Fungi incertae sedis</taxon>
        <taxon>Mucoromycota</taxon>
        <taxon>Mucoromycotina</taxon>
        <taxon>Mucoromycetes</taxon>
        <taxon>Mucorales</taxon>
        <taxon>Mucorineae</taxon>
        <taxon>Mucoraceae</taxon>
        <taxon>Thamnidium</taxon>
    </lineage>
</organism>
<comment type="function">
    <text evidence="1 8">Probably involved in transport through the plasma membrane.</text>
</comment>
<dbReference type="InterPro" id="IPR007603">
    <property type="entry name" value="Choline_transptr-like"/>
</dbReference>
<comment type="caution">
    <text evidence="10">The sequence shown here is derived from an EMBL/GenBank/DDBJ whole genome shotgun (WGS) entry which is preliminary data.</text>
</comment>
<accession>A0A8H7SRD2</accession>
<dbReference type="GO" id="GO:0022857">
    <property type="term" value="F:transmembrane transporter activity"/>
    <property type="evidence" value="ECO:0007669"/>
    <property type="project" value="UniProtKB-UniRule"/>
</dbReference>
<evidence type="ECO:0000256" key="1">
    <source>
        <dbReference type="ARBA" id="ARBA00002957"/>
    </source>
</evidence>
<dbReference type="PANTHER" id="PTHR12385:SF4">
    <property type="entry name" value="PROTEIN PNS1"/>
    <property type="match status" value="1"/>
</dbReference>
<gene>
    <name evidence="10" type="ORF">INT48_005999</name>
</gene>
<evidence type="ECO:0000256" key="7">
    <source>
        <dbReference type="ARBA" id="ARBA00023136"/>
    </source>
</evidence>
<dbReference type="GO" id="GO:0005886">
    <property type="term" value="C:plasma membrane"/>
    <property type="evidence" value="ECO:0007669"/>
    <property type="project" value="UniProtKB-SubCell"/>
</dbReference>
<dbReference type="EMBL" id="JAEPRE010000059">
    <property type="protein sequence ID" value="KAG2234199.1"/>
    <property type="molecule type" value="Genomic_DNA"/>
</dbReference>
<feature type="transmembrane region" description="Helical" evidence="8">
    <location>
        <begin position="76"/>
        <end position="100"/>
    </location>
</feature>
<feature type="transmembrane region" description="Helical" evidence="8">
    <location>
        <begin position="176"/>
        <end position="194"/>
    </location>
</feature>
<evidence type="ECO:0000256" key="2">
    <source>
        <dbReference type="ARBA" id="ARBA00004141"/>
    </source>
</evidence>
<evidence type="ECO:0000313" key="10">
    <source>
        <dbReference type="EMBL" id="KAG2234199.1"/>
    </source>
</evidence>
<evidence type="ECO:0000256" key="9">
    <source>
        <dbReference type="SAM" id="MobiDB-lite"/>
    </source>
</evidence>
<comment type="similarity">
    <text evidence="3 8">Belongs to the CTL (choline transporter-like) family.</text>
</comment>
<keyword evidence="5 8" id="KW-0812">Transmembrane</keyword>
<feature type="transmembrane region" description="Helical" evidence="8">
    <location>
        <begin position="215"/>
        <end position="238"/>
    </location>
</feature>
<dbReference type="OrthoDB" id="44736at2759"/>
<protein>
    <recommendedName>
        <fullName evidence="4 8">Protein PNS1</fullName>
    </recommendedName>
</protein>